<evidence type="ECO:0000313" key="3">
    <source>
        <dbReference type="Proteomes" id="UP000239001"/>
    </source>
</evidence>
<accession>A0A2T1LZE1</accession>
<dbReference type="Proteomes" id="UP000239001">
    <property type="component" value="Unassembled WGS sequence"/>
</dbReference>
<sequence>MKQQVSQLPFDKKLLILEQLQAEAFQKLLGIIGQETKQKIERPLDAWDILENLAGTVDAPPDWSSEHDHYLYGTPKRNIGNE</sequence>
<dbReference type="EMBL" id="PXOH01000007">
    <property type="protein sequence ID" value="PSF37780.1"/>
    <property type="molecule type" value="Genomic_DNA"/>
</dbReference>
<dbReference type="OrthoDB" id="428699at2"/>
<gene>
    <name evidence="2" type="ORF">C7H19_08875</name>
</gene>
<dbReference type="AlphaFoldDB" id="A0A2T1LZE1"/>
<comment type="caution">
    <text evidence="2">The sequence shown here is derived from an EMBL/GenBank/DDBJ whole genome shotgun (WGS) entry which is preliminary data.</text>
</comment>
<evidence type="ECO:0000313" key="2">
    <source>
        <dbReference type="EMBL" id="PSF37780.1"/>
    </source>
</evidence>
<protein>
    <recommendedName>
        <fullName evidence="4">DUF2281 domain-containing protein</fullName>
    </recommendedName>
</protein>
<organism evidence="2 3">
    <name type="scientific">Aphanothece hegewaldii CCALA 016</name>
    <dbReference type="NCBI Taxonomy" id="2107694"/>
    <lineage>
        <taxon>Bacteria</taxon>
        <taxon>Bacillati</taxon>
        <taxon>Cyanobacteriota</taxon>
        <taxon>Cyanophyceae</taxon>
        <taxon>Oscillatoriophycideae</taxon>
        <taxon>Chroococcales</taxon>
        <taxon>Aphanothecaceae</taxon>
        <taxon>Aphanothece</taxon>
    </lineage>
</organism>
<keyword evidence="3" id="KW-1185">Reference proteome</keyword>
<feature type="region of interest" description="Disordered" evidence="1">
    <location>
        <begin position="62"/>
        <end position="82"/>
    </location>
</feature>
<name>A0A2T1LZE1_9CHRO</name>
<evidence type="ECO:0008006" key="4">
    <source>
        <dbReference type="Google" id="ProtNLM"/>
    </source>
</evidence>
<reference evidence="2 3" key="1">
    <citation type="submission" date="2018-03" db="EMBL/GenBank/DDBJ databases">
        <title>The ancient ancestry and fast evolution of plastids.</title>
        <authorList>
            <person name="Moore K.R."/>
            <person name="Magnabosco C."/>
            <person name="Momper L."/>
            <person name="Gold D.A."/>
            <person name="Bosak T."/>
            <person name="Fournier G.P."/>
        </authorList>
    </citation>
    <scope>NUCLEOTIDE SEQUENCE [LARGE SCALE GENOMIC DNA]</scope>
    <source>
        <strain evidence="2 3">CCALA 016</strain>
    </source>
</reference>
<proteinExistence type="predicted"/>
<evidence type="ECO:0000256" key="1">
    <source>
        <dbReference type="SAM" id="MobiDB-lite"/>
    </source>
</evidence>
<reference evidence="2 3" key="2">
    <citation type="submission" date="2018-03" db="EMBL/GenBank/DDBJ databases">
        <authorList>
            <person name="Keele B.F."/>
        </authorList>
    </citation>
    <scope>NUCLEOTIDE SEQUENCE [LARGE SCALE GENOMIC DNA]</scope>
    <source>
        <strain evidence="2 3">CCALA 016</strain>
    </source>
</reference>